<dbReference type="EMBL" id="BLIY01000006">
    <property type="protein sequence ID" value="GFE53411.1"/>
    <property type="molecule type" value="Genomic_DNA"/>
</dbReference>
<dbReference type="InterPro" id="IPR038716">
    <property type="entry name" value="P1/P2_N_sf"/>
</dbReference>
<dbReference type="Gene3D" id="3.40.50.300">
    <property type="entry name" value="P-loop containing nucleotide triphosphate hydrolases"/>
    <property type="match status" value="2"/>
</dbReference>
<dbReference type="InterPro" id="IPR001650">
    <property type="entry name" value="Helicase_C-like"/>
</dbReference>
<feature type="region of interest" description="Disordered" evidence="6">
    <location>
        <begin position="654"/>
        <end position="683"/>
    </location>
</feature>
<evidence type="ECO:0000256" key="5">
    <source>
        <dbReference type="ARBA" id="ARBA00023274"/>
    </source>
</evidence>
<dbReference type="CDD" id="cd05831">
    <property type="entry name" value="Ribosomal_P1"/>
    <property type="match status" value="1"/>
</dbReference>
<sequence length="683" mass="75727">MNVRGISHLWAFVNLQVPQSNNRHCLRPIPALRNPGIHLPKAPAGFWSPKDPRNDGHTPSPKGPPLVHIPDYGPQGVVSYAGIFKEFDNLPKRTLDNLDINDLIPTGVLSVIGRMLDTVEVESLSRLQIALFDELAFGNDVLFHSETSTGKTFSMLLYATLRHYYGIPPSMLCSRKIQDLIDTAANVRDNIATTFTPPSSSVLTRVMILCPTKELAVQSANQLLLFTGGDKEAIRLIIDDQAMLAEDIGPRHVFIVGSANQVNQYLLTKSRRYIRGILQHVGMIILDEIDRLVKVANQYASQRKKAFHRYHPTSAFQICQTLLSLSPNRLQVVGASASISRQHIRYIDAAVQSYRKTKCPLAIIRNQGDRTTSNRYVSVPDSVEHYFAISNTETLGNKVGKLATILRERPNERVLFFVNGSHSLLSFTHYLQRCGFECKVLHHEFGIRDNISKRFSDDVTKGLYDRRESTEVMEMYHNCRTELETDSDTGCMYAASMDSARGLHFSALDTVYMIGVPRNIDEYIHISGRVGRCGRPGRCIMIDNVNNISGISTYYGSIFPTEFLKMSSVPMSQLSADQRDELLCIYSSLILYDEGLEINAENINKLIKSVNMTVQPFRPMLFATALKGKNIADLFAGVGSAAAAPVAAAAGGAAAGGEAKAESKKAAAEPEEEEDDMGFSLFD</sequence>
<proteinExistence type="inferred from homology"/>
<dbReference type="PROSITE" id="PS51192">
    <property type="entry name" value="HELICASE_ATP_BIND_1"/>
    <property type="match status" value="1"/>
</dbReference>
<feature type="domain" description="Helicase ATP-binding" evidence="7">
    <location>
        <begin position="132"/>
        <end position="357"/>
    </location>
</feature>
<evidence type="ECO:0000313" key="10">
    <source>
        <dbReference type="Proteomes" id="UP001057455"/>
    </source>
</evidence>
<dbReference type="GO" id="GO:0006414">
    <property type="term" value="P:translational elongation"/>
    <property type="evidence" value="ECO:0007669"/>
    <property type="project" value="InterPro"/>
</dbReference>
<evidence type="ECO:0000256" key="1">
    <source>
        <dbReference type="ARBA" id="ARBA00005436"/>
    </source>
</evidence>
<dbReference type="InterPro" id="IPR014001">
    <property type="entry name" value="Helicase_ATP-bd"/>
</dbReference>
<dbReference type="SMART" id="SM00487">
    <property type="entry name" value="DEXDc"/>
    <property type="match status" value="1"/>
</dbReference>
<dbReference type="GO" id="GO:0043021">
    <property type="term" value="F:ribonucleoprotein complex binding"/>
    <property type="evidence" value="ECO:0007669"/>
    <property type="project" value="TreeGrafter"/>
</dbReference>
<evidence type="ECO:0000256" key="6">
    <source>
        <dbReference type="SAM" id="MobiDB-lite"/>
    </source>
</evidence>
<dbReference type="AlphaFoldDB" id="A0A9W5WU11"/>
<keyword evidence="4" id="KW-0689">Ribosomal protein</keyword>
<evidence type="ECO:0000313" key="9">
    <source>
        <dbReference type="EMBL" id="GFE53411.1"/>
    </source>
</evidence>
<dbReference type="PANTHER" id="PTHR45696">
    <property type="entry name" value="60S ACIDIC RIBOSOMAL PROTEIN P1"/>
    <property type="match status" value="1"/>
</dbReference>
<keyword evidence="10" id="KW-1185">Reference proteome</keyword>
<reference evidence="9" key="1">
    <citation type="submission" date="2019-12" db="EMBL/GenBank/DDBJ databases">
        <title>Genome sequence of Babesia ovis.</title>
        <authorList>
            <person name="Yamagishi J."/>
            <person name="Sevinc F."/>
            <person name="Xuan X."/>
        </authorList>
    </citation>
    <scope>NUCLEOTIDE SEQUENCE</scope>
    <source>
        <strain evidence="9">Selcuk</strain>
    </source>
</reference>
<keyword evidence="3" id="KW-0067">ATP-binding</keyword>
<keyword evidence="5" id="KW-0687">Ribonucleoprotein</keyword>
<dbReference type="GO" id="GO:0005524">
    <property type="term" value="F:ATP binding"/>
    <property type="evidence" value="ECO:0007669"/>
    <property type="project" value="UniProtKB-KW"/>
</dbReference>
<keyword evidence="2" id="KW-0547">Nucleotide-binding</keyword>
<feature type="region of interest" description="Disordered" evidence="6">
    <location>
        <begin position="43"/>
        <end position="65"/>
    </location>
</feature>
<dbReference type="Pfam" id="PF00270">
    <property type="entry name" value="DEAD"/>
    <property type="match status" value="1"/>
</dbReference>
<accession>A0A9W5WU11</accession>
<dbReference type="GO" id="GO:0003676">
    <property type="term" value="F:nucleic acid binding"/>
    <property type="evidence" value="ECO:0007669"/>
    <property type="project" value="InterPro"/>
</dbReference>
<feature type="compositionally biased region" description="Basic and acidic residues" evidence="6">
    <location>
        <begin position="659"/>
        <end position="668"/>
    </location>
</feature>
<comment type="similarity">
    <text evidence="1">Belongs to the eukaryotic ribosomal protein P1/P2 family.</text>
</comment>
<dbReference type="GO" id="GO:0022625">
    <property type="term" value="C:cytosolic large ribosomal subunit"/>
    <property type="evidence" value="ECO:0007669"/>
    <property type="project" value="TreeGrafter"/>
</dbReference>
<dbReference type="PANTHER" id="PTHR45696:SF10">
    <property type="entry name" value="LARGE RIBOSOMAL SUBUNIT PROTEIN P1"/>
    <property type="match status" value="1"/>
</dbReference>
<organism evidence="9 10">
    <name type="scientific">Babesia ovis</name>
    <dbReference type="NCBI Taxonomy" id="5869"/>
    <lineage>
        <taxon>Eukaryota</taxon>
        <taxon>Sar</taxon>
        <taxon>Alveolata</taxon>
        <taxon>Apicomplexa</taxon>
        <taxon>Aconoidasida</taxon>
        <taxon>Piroplasmida</taxon>
        <taxon>Babesiidae</taxon>
        <taxon>Babesia</taxon>
    </lineage>
</organism>
<evidence type="ECO:0000259" key="7">
    <source>
        <dbReference type="PROSITE" id="PS51192"/>
    </source>
</evidence>
<dbReference type="InterPro" id="IPR027417">
    <property type="entry name" value="P-loop_NTPase"/>
</dbReference>
<dbReference type="OrthoDB" id="10256233at2759"/>
<dbReference type="PROSITE" id="PS51194">
    <property type="entry name" value="HELICASE_CTER"/>
    <property type="match status" value="1"/>
</dbReference>
<dbReference type="Pfam" id="PF00271">
    <property type="entry name" value="Helicase_C"/>
    <property type="match status" value="1"/>
</dbReference>
<evidence type="ECO:0000259" key="8">
    <source>
        <dbReference type="PROSITE" id="PS51194"/>
    </source>
</evidence>
<comment type="caution">
    <text evidence="9">The sequence shown here is derived from an EMBL/GenBank/DDBJ whole genome shotgun (WGS) entry which is preliminary data.</text>
</comment>
<dbReference type="GO" id="GO:0003735">
    <property type="term" value="F:structural constituent of ribosome"/>
    <property type="evidence" value="ECO:0007669"/>
    <property type="project" value="InterPro"/>
</dbReference>
<protein>
    <submittedName>
        <fullName evidence="9">60S acidic ribosomal</fullName>
    </submittedName>
</protein>
<name>A0A9W5WU11_BABOV</name>
<dbReference type="InterPro" id="IPR011545">
    <property type="entry name" value="DEAD/DEAH_box_helicase_dom"/>
</dbReference>
<dbReference type="GO" id="GO:0002181">
    <property type="term" value="P:cytoplasmic translation"/>
    <property type="evidence" value="ECO:0007669"/>
    <property type="project" value="TreeGrafter"/>
</dbReference>
<dbReference type="Proteomes" id="UP001057455">
    <property type="component" value="Unassembled WGS sequence"/>
</dbReference>
<evidence type="ECO:0000256" key="3">
    <source>
        <dbReference type="ARBA" id="ARBA00022840"/>
    </source>
</evidence>
<dbReference type="Gene3D" id="1.10.10.1410">
    <property type="match status" value="1"/>
</dbReference>
<dbReference type="GO" id="GO:0030295">
    <property type="term" value="F:protein kinase activator activity"/>
    <property type="evidence" value="ECO:0007669"/>
    <property type="project" value="TreeGrafter"/>
</dbReference>
<dbReference type="FunFam" id="1.10.10.1410:FF:000002">
    <property type="entry name" value="60S acidic ribosomal protein P2"/>
    <property type="match status" value="1"/>
</dbReference>
<evidence type="ECO:0000256" key="4">
    <source>
        <dbReference type="ARBA" id="ARBA00022980"/>
    </source>
</evidence>
<feature type="domain" description="Helicase C-terminal" evidence="8">
    <location>
        <begin position="398"/>
        <end position="577"/>
    </location>
</feature>
<dbReference type="InterPro" id="IPR027534">
    <property type="entry name" value="Ribosomal_P1/P2"/>
</dbReference>
<evidence type="ECO:0000256" key="2">
    <source>
        <dbReference type="ARBA" id="ARBA00022741"/>
    </source>
</evidence>
<gene>
    <name evidence="9" type="ORF">BaOVIS_008150</name>
</gene>
<dbReference type="HAMAP" id="MF_01478">
    <property type="entry name" value="Ribosomal_L12_arch"/>
    <property type="match status" value="1"/>
</dbReference>
<dbReference type="Pfam" id="PF00428">
    <property type="entry name" value="Ribosomal_60s"/>
    <property type="match status" value="1"/>
</dbReference>
<dbReference type="SUPFAM" id="SSF52540">
    <property type="entry name" value="P-loop containing nucleoside triphosphate hydrolases"/>
    <property type="match status" value="1"/>
</dbReference>